<evidence type="ECO:0000313" key="3">
    <source>
        <dbReference type="Proteomes" id="UP001549307"/>
    </source>
</evidence>
<feature type="transmembrane region" description="Helical" evidence="1">
    <location>
        <begin position="37"/>
        <end position="56"/>
    </location>
</feature>
<name>A0ABV2P5C7_9MICC</name>
<organism evidence="2 3">
    <name type="scientific">Arthrobacter bambusae</name>
    <dbReference type="NCBI Taxonomy" id="1338426"/>
    <lineage>
        <taxon>Bacteria</taxon>
        <taxon>Bacillati</taxon>
        <taxon>Actinomycetota</taxon>
        <taxon>Actinomycetes</taxon>
        <taxon>Micrococcales</taxon>
        <taxon>Micrococcaceae</taxon>
        <taxon>Arthrobacter</taxon>
    </lineage>
</organism>
<evidence type="ECO:0000313" key="2">
    <source>
        <dbReference type="EMBL" id="MET4539970.1"/>
    </source>
</evidence>
<keyword evidence="1" id="KW-1133">Transmembrane helix</keyword>
<proteinExistence type="predicted"/>
<comment type="caution">
    <text evidence="2">The sequence shown here is derived from an EMBL/GenBank/DDBJ whole genome shotgun (WGS) entry which is preliminary data.</text>
</comment>
<gene>
    <name evidence="2" type="ORF">ABIE37_001751</name>
</gene>
<feature type="transmembrane region" description="Helical" evidence="1">
    <location>
        <begin position="118"/>
        <end position="137"/>
    </location>
</feature>
<keyword evidence="1" id="KW-0472">Membrane</keyword>
<sequence>MAMRGTPVQDKWAWVAGPAAVALGLAAHLFAGGSAPAIPVLLGFAALCVLAAQLVSRWVHGPLLLLLLSGLAQQLLHFGFEAFGGYFPGSGFLDHVHGGPGLGDAQAGTATSGGDIHLLLYTHMAAAILTLLVAVGVTKLAGLRSGRGASTDPALVRDTHR</sequence>
<keyword evidence="1" id="KW-0812">Transmembrane</keyword>
<reference evidence="2 3" key="1">
    <citation type="submission" date="2024-06" db="EMBL/GenBank/DDBJ databases">
        <title>Sorghum-associated microbial communities from plants grown in Nebraska, USA.</title>
        <authorList>
            <person name="Schachtman D."/>
        </authorList>
    </citation>
    <scope>NUCLEOTIDE SEQUENCE [LARGE SCALE GENOMIC DNA]</scope>
    <source>
        <strain evidence="2 3">3552</strain>
    </source>
</reference>
<feature type="transmembrane region" description="Helical" evidence="1">
    <location>
        <begin position="63"/>
        <end position="80"/>
    </location>
</feature>
<dbReference type="EMBL" id="JBEPSN010000004">
    <property type="protein sequence ID" value="MET4539970.1"/>
    <property type="molecule type" value="Genomic_DNA"/>
</dbReference>
<evidence type="ECO:0000256" key="1">
    <source>
        <dbReference type="SAM" id="Phobius"/>
    </source>
</evidence>
<protein>
    <submittedName>
        <fullName evidence="2">Uncharacterized protein</fullName>
    </submittedName>
</protein>
<feature type="transmembrane region" description="Helical" evidence="1">
    <location>
        <begin position="12"/>
        <end position="31"/>
    </location>
</feature>
<dbReference type="Proteomes" id="UP001549307">
    <property type="component" value="Unassembled WGS sequence"/>
</dbReference>
<keyword evidence="3" id="KW-1185">Reference proteome</keyword>
<accession>A0ABV2P5C7</accession>